<feature type="transmembrane region" description="Helical" evidence="13">
    <location>
        <begin position="345"/>
        <end position="366"/>
    </location>
</feature>
<name>A0A814HER5_9BILA</name>
<dbReference type="Gene3D" id="1.10.287.70">
    <property type="match status" value="1"/>
</dbReference>
<keyword evidence="11" id="KW-0407">Ion channel</keyword>
<keyword evidence="2" id="KW-0813">Transport</keyword>
<dbReference type="GO" id="GO:0008076">
    <property type="term" value="C:voltage-gated potassium channel complex"/>
    <property type="evidence" value="ECO:0007669"/>
    <property type="project" value="InterPro"/>
</dbReference>
<dbReference type="InterPro" id="IPR003131">
    <property type="entry name" value="T1-type_BTB"/>
</dbReference>
<dbReference type="SUPFAM" id="SSF54695">
    <property type="entry name" value="POZ domain"/>
    <property type="match status" value="1"/>
</dbReference>
<dbReference type="FunFam" id="1.10.287.70:FF:000028">
    <property type="entry name" value="potassium voltage-gated channel subfamily D member 3"/>
    <property type="match status" value="1"/>
</dbReference>
<evidence type="ECO:0000256" key="7">
    <source>
        <dbReference type="ARBA" id="ARBA00022958"/>
    </source>
</evidence>
<dbReference type="Gene3D" id="1.20.120.350">
    <property type="entry name" value="Voltage-gated potassium channels. Chain C"/>
    <property type="match status" value="1"/>
</dbReference>
<dbReference type="SUPFAM" id="SSF81324">
    <property type="entry name" value="Voltage-gated potassium channels"/>
    <property type="match status" value="1"/>
</dbReference>
<evidence type="ECO:0000256" key="9">
    <source>
        <dbReference type="ARBA" id="ARBA00023065"/>
    </source>
</evidence>
<dbReference type="SMART" id="SM00225">
    <property type="entry name" value="BTB"/>
    <property type="match status" value="1"/>
</dbReference>
<feature type="compositionally biased region" description="Polar residues" evidence="12">
    <location>
        <begin position="677"/>
        <end position="687"/>
    </location>
</feature>
<dbReference type="Proteomes" id="UP000663823">
    <property type="component" value="Unassembled WGS sequence"/>
</dbReference>
<dbReference type="InterPro" id="IPR000210">
    <property type="entry name" value="BTB/POZ_dom"/>
</dbReference>
<dbReference type="InterPro" id="IPR011333">
    <property type="entry name" value="SKP1/BTB/POZ_sf"/>
</dbReference>
<dbReference type="OrthoDB" id="433309at2759"/>
<comment type="subcellular location">
    <subcellularLocation>
        <location evidence="1">Membrane</location>
        <topology evidence="1">Multi-pass membrane protein</topology>
    </subcellularLocation>
</comment>
<dbReference type="PRINTS" id="PR01497">
    <property type="entry name" value="SHALCHANNEL"/>
</dbReference>
<keyword evidence="8 13" id="KW-1133">Transmembrane helix</keyword>
<keyword evidence="3" id="KW-0633">Potassium transport</keyword>
<dbReference type="PANTHER" id="PTHR11537">
    <property type="entry name" value="VOLTAGE-GATED POTASSIUM CHANNEL"/>
    <property type="match status" value="1"/>
</dbReference>
<feature type="transmembrane region" description="Helical" evidence="13">
    <location>
        <begin position="207"/>
        <end position="229"/>
    </location>
</feature>
<organism evidence="15 17">
    <name type="scientific">Rotaria sordida</name>
    <dbReference type="NCBI Taxonomy" id="392033"/>
    <lineage>
        <taxon>Eukaryota</taxon>
        <taxon>Metazoa</taxon>
        <taxon>Spiralia</taxon>
        <taxon>Gnathifera</taxon>
        <taxon>Rotifera</taxon>
        <taxon>Eurotatoria</taxon>
        <taxon>Bdelloidea</taxon>
        <taxon>Philodinida</taxon>
        <taxon>Philodinidae</taxon>
        <taxon>Rotaria</taxon>
    </lineage>
</organism>
<dbReference type="InterPro" id="IPR027359">
    <property type="entry name" value="Volt_channel_dom_sf"/>
</dbReference>
<evidence type="ECO:0000256" key="8">
    <source>
        <dbReference type="ARBA" id="ARBA00022989"/>
    </source>
</evidence>
<evidence type="ECO:0000256" key="10">
    <source>
        <dbReference type="ARBA" id="ARBA00023136"/>
    </source>
</evidence>
<evidence type="ECO:0000256" key="4">
    <source>
        <dbReference type="ARBA" id="ARBA00022692"/>
    </source>
</evidence>
<dbReference type="Proteomes" id="UP000663882">
    <property type="component" value="Unassembled WGS sequence"/>
</dbReference>
<gene>
    <name evidence="16" type="ORF">OTI717_LOCUS8278</name>
    <name evidence="15" type="ORF">RFH988_LOCUS14618</name>
</gene>
<dbReference type="InterPro" id="IPR003975">
    <property type="entry name" value="K_chnl_volt-dep_Kv4"/>
</dbReference>
<feature type="region of interest" description="Disordered" evidence="12">
    <location>
        <begin position="677"/>
        <end position="707"/>
    </location>
</feature>
<dbReference type="GO" id="GO:0051260">
    <property type="term" value="P:protein homooligomerization"/>
    <property type="evidence" value="ECO:0007669"/>
    <property type="project" value="InterPro"/>
</dbReference>
<dbReference type="FunFam" id="1.20.120.350:FF:000016">
    <property type="entry name" value="Potassium voltage-gated channel subfamily D member 3"/>
    <property type="match status" value="1"/>
</dbReference>
<feature type="transmembrane region" description="Helical" evidence="13">
    <location>
        <begin position="406"/>
        <end position="427"/>
    </location>
</feature>
<evidence type="ECO:0000256" key="5">
    <source>
        <dbReference type="ARBA" id="ARBA00022826"/>
    </source>
</evidence>
<dbReference type="AlphaFoldDB" id="A0A814HER5"/>
<feature type="transmembrane region" description="Helical" evidence="13">
    <location>
        <begin position="378"/>
        <end position="394"/>
    </location>
</feature>
<dbReference type="InterPro" id="IPR028325">
    <property type="entry name" value="VG_K_chnl"/>
</dbReference>
<sequence>MASVAAWLPFARAAAIGWVPLAKHPLPPPPFRTSTNGISPSSPSTSITSATTTSIGERRCDEKIIINVSGRRFECWRSTLEKYPDSLLGSNEKEFFYDEDTREYFFDRDPDVFRVILNFYRTGKLHYPKHECIAAYDEELAFFGILPDIIGDCCYEDYRDRKRENTERLLDDRLHEDEDKIQPKPQSLRESMWRAFENPQVSTMASVFYYVTGFFIAVSVIANVLDTVACGADPYTGQPKSCGERFSRQFFCLDTACVMIFTVEYFLRLYAAPDRLKFVRSVMSVIDVIAIMPYYIGLFMREKGEVSGAFVTLRVFRVFRIFKFSRHSQGLRVLGYTLKSCASELGFLLFSLTMAIIIFATVMYYAEKTVVNTKFTSIPAAFWYTIVTMTTLGYGDMVPKTWAGKLVGGVCSLSGVLVIALPVPVIVSNFSRIYHQSQRADKMKAQRKARQTRIRLARNATSNAFVAAKRRREQNLDDTNSSTDKNIVNPFELQHHHLLRCLELTTDREFVEMGPDILMGSGGGTSLIPGNSAITGLGRFSSRYSQSLLNPQTWWCCRGRRRRNTSYKINIERKNTHNANISGDEELGDFQLPMSLTPFGSSTLPHNIASTNEIQRHRSSTTSATIPTSSQYNVVLHSNVHEPLLATTNRFDLNLPLDKDYRNQLNRKANSLMTVYEHSSTNETTQGEPPLKSETWRGRSPSSISDLTYTRTTNVPIIDRTTTNTKETV</sequence>
<dbReference type="InterPro" id="IPR021645">
    <property type="entry name" value="Shal-type_N"/>
</dbReference>
<evidence type="ECO:0000256" key="3">
    <source>
        <dbReference type="ARBA" id="ARBA00022538"/>
    </source>
</evidence>
<feature type="domain" description="BTB" evidence="14">
    <location>
        <begin position="60"/>
        <end position="129"/>
    </location>
</feature>
<dbReference type="GO" id="GO:0001508">
    <property type="term" value="P:action potential"/>
    <property type="evidence" value="ECO:0007669"/>
    <property type="project" value="TreeGrafter"/>
</dbReference>
<dbReference type="Pfam" id="PF11601">
    <property type="entry name" value="Shal-type"/>
    <property type="match status" value="1"/>
</dbReference>
<evidence type="ECO:0000313" key="15">
    <source>
        <dbReference type="EMBL" id="CAF1009846.1"/>
    </source>
</evidence>
<dbReference type="EMBL" id="CAJOAX010000657">
    <property type="protein sequence ID" value="CAF3630321.1"/>
    <property type="molecule type" value="Genomic_DNA"/>
</dbReference>
<keyword evidence="10 13" id="KW-0472">Membrane</keyword>
<protein>
    <recommendedName>
        <fullName evidence="14">BTB domain-containing protein</fullName>
    </recommendedName>
</protein>
<reference evidence="15" key="1">
    <citation type="submission" date="2021-02" db="EMBL/GenBank/DDBJ databases">
        <authorList>
            <person name="Nowell W R."/>
        </authorList>
    </citation>
    <scope>NUCLEOTIDE SEQUENCE</scope>
</reference>
<dbReference type="Pfam" id="PF02214">
    <property type="entry name" value="BTB_2"/>
    <property type="match status" value="1"/>
</dbReference>
<keyword evidence="6" id="KW-0851">Voltage-gated channel</keyword>
<dbReference type="Pfam" id="PF00520">
    <property type="entry name" value="Ion_trans"/>
    <property type="match status" value="1"/>
</dbReference>
<feature type="transmembrane region" description="Helical" evidence="13">
    <location>
        <begin position="278"/>
        <end position="296"/>
    </location>
</feature>
<keyword evidence="9" id="KW-0406">Ion transport</keyword>
<evidence type="ECO:0000256" key="6">
    <source>
        <dbReference type="ARBA" id="ARBA00022882"/>
    </source>
</evidence>
<dbReference type="PROSITE" id="PS50097">
    <property type="entry name" value="BTB"/>
    <property type="match status" value="1"/>
</dbReference>
<dbReference type="InterPro" id="IPR005821">
    <property type="entry name" value="Ion_trans_dom"/>
</dbReference>
<evidence type="ECO:0000256" key="1">
    <source>
        <dbReference type="ARBA" id="ARBA00004141"/>
    </source>
</evidence>
<feature type="compositionally biased region" description="Low complexity" evidence="12">
    <location>
        <begin position="33"/>
        <end position="52"/>
    </location>
</feature>
<dbReference type="PRINTS" id="PR00169">
    <property type="entry name" value="KCHANNEL"/>
</dbReference>
<evidence type="ECO:0000256" key="2">
    <source>
        <dbReference type="ARBA" id="ARBA00022448"/>
    </source>
</evidence>
<accession>A0A814HER5</accession>
<evidence type="ECO:0000259" key="14">
    <source>
        <dbReference type="PROSITE" id="PS50097"/>
    </source>
</evidence>
<feature type="transmembrane region" description="Helical" evidence="13">
    <location>
        <begin position="250"/>
        <end position="272"/>
    </location>
</feature>
<dbReference type="PANTHER" id="PTHR11537:SF105">
    <property type="entry name" value="POTASSIUM VOLTAGE-GATED CHANNEL PROTEIN SHAL"/>
    <property type="match status" value="1"/>
</dbReference>
<evidence type="ECO:0000313" key="16">
    <source>
        <dbReference type="EMBL" id="CAF3630321.1"/>
    </source>
</evidence>
<feature type="region of interest" description="Disordered" evidence="12">
    <location>
        <begin position="30"/>
        <end position="52"/>
    </location>
</feature>
<comment type="caution">
    <text evidence="15">The sequence shown here is derived from an EMBL/GenBank/DDBJ whole genome shotgun (WGS) entry which is preliminary data.</text>
</comment>
<dbReference type="InterPro" id="IPR024587">
    <property type="entry name" value="K_chnl_volt-dep_Kv4_C"/>
</dbReference>
<dbReference type="Gene3D" id="3.30.710.10">
    <property type="entry name" value="Potassium Channel Kv1.1, Chain A"/>
    <property type="match status" value="1"/>
</dbReference>
<dbReference type="FunFam" id="3.30.710.10:FF:000004">
    <property type="entry name" value="Potassium voltage-gated channel subfamily D member 3"/>
    <property type="match status" value="1"/>
</dbReference>
<evidence type="ECO:0000256" key="11">
    <source>
        <dbReference type="ARBA" id="ARBA00023303"/>
    </source>
</evidence>
<dbReference type="PRINTS" id="PR01491">
    <property type="entry name" value="KVCHANNEL"/>
</dbReference>
<evidence type="ECO:0000313" key="17">
    <source>
        <dbReference type="Proteomes" id="UP000663882"/>
    </source>
</evidence>
<keyword evidence="7" id="KW-0630">Potassium</keyword>
<dbReference type="InterPro" id="IPR003968">
    <property type="entry name" value="K_chnl_volt-dep_Kv"/>
</dbReference>
<evidence type="ECO:0000256" key="12">
    <source>
        <dbReference type="SAM" id="MobiDB-lite"/>
    </source>
</evidence>
<dbReference type="Pfam" id="PF11879">
    <property type="entry name" value="DUF3399"/>
    <property type="match status" value="1"/>
</dbReference>
<proteinExistence type="predicted"/>
<keyword evidence="4 13" id="KW-0812">Transmembrane</keyword>
<evidence type="ECO:0000256" key="13">
    <source>
        <dbReference type="SAM" id="Phobius"/>
    </source>
</evidence>
<dbReference type="EMBL" id="CAJNOO010000682">
    <property type="protein sequence ID" value="CAF1009846.1"/>
    <property type="molecule type" value="Genomic_DNA"/>
</dbReference>
<keyword evidence="5" id="KW-0631">Potassium channel</keyword>
<dbReference type="GO" id="GO:0005250">
    <property type="term" value="F:A-type (transient outward) potassium channel activity"/>
    <property type="evidence" value="ECO:0007669"/>
    <property type="project" value="TreeGrafter"/>
</dbReference>